<keyword evidence="1" id="KW-0285">Flavoprotein</keyword>
<dbReference type="GO" id="GO:0071949">
    <property type="term" value="F:FAD binding"/>
    <property type="evidence" value="ECO:0007669"/>
    <property type="project" value="InterPro"/>
</dbReference>
<dbReference type="EMBL" id="CP076362">
    <property type="protein sequence ID" value="QWK92426.1"/>
    <property type="molecule type" value="Genomic_DNA"/>
</dbReference>
<dbReference type="Gene3D" id="3.30.43.10">
    <property type="entry name" value="Uridine Diphospho-n-acetylenolpyruvylglucosamine Reductase, domain 2"/>
    <property type="match status" value="1"/>
</dbReference>
<evidence type="ECO:0000256" key="2">
    <source>
        <dbReference type="ARBA" id="ARBA00022827"/>
    </source>
</evidence>
<dbReference type="SUPFAM" id="SSF55447">
    <property type="entry name" value="CO dehydrogenase flavoprotein C-terminal domain-like"/>
    <property type="match status" value="1"/>
</dbReference>
<dbReference type="SUPFAM" id="SSF56176">
    <property type="entry name" value="FAD-binding/transporter-associated domain-like"/>
    <property type="match status" value="1"/>
</dbReference>
<geneLocation type="plasmid" evidence="5 6">
    <name>p1</name>
</geneLocation>
<dbReference type="RefSeq" id="WP_215505285.1">
    <property type="nucleotide sequence ID" value="NZ_CP076362.1"/>
</dbReference>
<feature type="domain" description="FAD-binding PCMH-type" evidence="4">
    <location>
        <begin position="1"/>
        <end position="163"/>
    </location>
</feature>
<dbReference type="PROSITE" id="PS51387">
    <property type="entry name" value="FAD_PCMH"/>
    <property type="match status" value="1"/>
</dbReference>
<proteinExistence type="predicted"/>
<dbReference type="InterPro" id="IPR036318">
    <property type="entry name" value="FAD-bd_PCMH-like_sf"/>
</dbReference>
<evidence type="ECO:0000259" key="4">
    <source>
        <dbReference type="PROSITE" id="PS51387"/>
    </source>
</evidence>
<dbReference type="InterPro" id="IPR016166">
    <property type="entry name" value="FAD-bd_PCMH"/>
</dbReference>
<dbReference type="InterPro" id="IPR005107">
    <property type="entry name" value="CO_DH_flav_C"/>
</dbReference>
<keyword evidence="3" id="KW-0560">Oxidoreductase</keyword>
<dbReference type="Pfam" id="PF00941">
    <property type="entry name" value="FAD_binding_5"/>
    <property type="match status" value="1"/>
</dbReference>
<dbReference type="AlphaFoldDB" id="A0A975PC50"/>
<organism evidence="5 6">
    <name type="scientific">Gemmobacter fulvus</name>
    <dbReference type="NCBI Taxonomy" id="2840474"/>
    <lineage>
        <taxon>Bacteria</taxon>
        <taxon>Pseudomonadati</taxon>
        <taxon>Pseudomonadota</taxon>
        <taxon>Alphaproteobacteria</taxon>
        <taxon>Rhodobacterales</taxon>
        <taxon>Paracoccaceae</taxon>
        <taxon>Gemmobacter</taxon>
    </lineage>
</organism>
<protein>
    <submittedName>
        <fullName evidence="5">FAD binding domain-containing protein</fullName>
    </submittedName>
</protein>
<keyword evidence="6" id="KW-1185">Reference proteome</keyword>
<dbReference type="InterPro" id="IPR051312">
    <property type="entry name" value="Diverse_Substr_Oxidored"/>
</dbReference>
<name>A0A975PC50_9RHOB</name>
<dbReference type="Pfam" id="PF03450">
    <property type="entry name" value="CO_deh_flav_C"/>
    <property type="match status" value="1"/>
</dbReference>
<dbReference type="InterPro" id="IPR016169">
    <property type="entry name" value="FAD-bd_PCMH_sub2"/>
</dbReference>
<reference evidence="5" key="1">
    <citation type="submission" date="2021-06" db="EMBL/GenBank/DDBJ databases">
        <authorList>
            <person name="Lee C.-S."/>
            <person name="Jin L."/>
        </authorList>
    </citation>
    <scope>NUCLEOTIDE SEQUENCE</scope>
    <source>
        <strain evidence="5">Con5</strain>
        <plasmid evidence="5">p1</plasmid>
    </source>
</reference>
<accession>A0A975PC50</accession>
<dbReference type="PANTHER" id="PTHR42659:SF2">
    <property type="entry name" value="XANTHINE DEHYDROGENASE SUBUNIT C-RELATED"/>
    <property type="match status" value="1"/>
</dbReference>
<dbReference type="KEGG" id="gfu:KM031_17135"/>
<keyword evidence="5" id="KW-0614">Plasmid</keyword>
<sequence>MTEALALAQAPGARLFAGGCELVLAMRRGAVRYQNLVSIMKLPGLDTFTAHPKIGVEVGAQVRINRLASHIWVGKRWAALHEAIEQLHPPHILNMGTLIGNVCAAVNYYDLPTALFAHRAELRITDGTATRIVPIEAFYGADRQTAVQPGEMVASMFLPPPGPDAGSAFKKIYKARRREGDLHKINAAAYIALDPARERILDATLALGCIGAHPIRIPAAEAALVGQLADEAVFDAAAAQAMAAVAPMTDAPWVEEIRSEWIRILARDVLQQAASRARSRHDPAEDAHLAY</sequence>
<dbReference type="Proteomes" id="UP000679352">
    <property type="component" value="Plasmid p1"/>
</dbReference>
<dbReference type="Gene3D" id="3.30.465.10">
    <property type="match status" value="1"/>
</dbReference>
<evidence type="ECO:0000313" key="5">
    <source>
        <dbReference type="EMBL" id="QWK92426.1"/>
    </source>
</evidence>
<dbReference type="InterPro" id="IPR016167">
    <property type="entry name" value="FAD-bd_PCMH_sub1"/>
</dbReference>
<dbReference type="Gene3D" id="3.30.390.50">
    <property type="entry name" value="CO dehydrogenase flavoprotein, C-terminal domain"/>
    <property type="match status" value="1"/>
</dbReference>
<evidence type="ECO:0000256" key="1">
    <source>
        <dbReference type="ARBA" id="ARBA00022630"/>
    </source>
</evidence>
<evidence type="ECO:0000256" key="3">
    <source>
        <dbReference type="ARBA" id="ARBA00023002"/>
    </source>
</evidence>
<dbReference type="PANTHER" id="PTHR42659">
    <property type="entry name" value="XANTHINE DEHYDROGENASE SUBUNIT C-RELATED"/>
    <property type="match status" value="1"/>
</dbReference>
<dbReference type="InterPro" id="IPR036683">
    <property type="entry name" value="CO_DH_flav_C_dom_sf"/>
</dbReference>
<gene>
    <name evidence="5" type="ORF">KM031_17135</name>
</gene>
<evidence type="ECO:0000313" key="6">
    <source>
        <dbReference type="Proteomes" id="UP000679352"/>
    </source>
</evidence>
<dbReference type="InterPro" id="IPR002346">
    <property type="entry name" value="Mopterin_DH_FAD-bd"/>
</dbReference>
<keyword evidence="2" id="KW-0274">FAD</keyword>
<dbReference type="SMART" id="SM01092">
    <property type="entry name" value="CO_deh_flav_C"/>
    <property type="match status" value="1"/>
</dbReference>
<dbReference type="GO" id="GO:0016491">
    <property type="term" value="F:oxidoreductase activity"/>
    <property type="evidence" value="ECO:0007669"/>
    <property type="project" value="UniProtKB-KW"/>
</dbReference>